<evidence type="ECO:0000256" key="2">
    <source>
        <dbReference type="ARBA" id="ARBA00006295"/>
    </source>
</evidence>
<dbReference type="GO" id="GO:0000917">
    <property type="term" value="P:division septum assembly"/>
    <property type="evidence" value="ECO:0007669"/>
    <property type="project" value="UniProtKB-KW"/>
</dbReference>
<dbReference type="FunFam" id="3.90.1530.30:FF:000001">
    <property type="entry name" value="Chromosome partitioning protein ParB"/>
    <property type="match status" value="1"/>
</dbReference>
<dbReference type="FunFam" id="1.10.10.2830:FF:000001">
    <property type="entry name" value="Chromosome partitioning protein ParB"/>
    <property type="match status" value="1"/>
</dbReference>
<evidence type="ECO:0000256" key="6">
    <source>
        <dbReference type="ARBA" id="ARBA00023210"/>
    </source>
</evidence>
<evidence type="ECO:0000256" key="1">
    <source>
        <dbReference type="ARBA" id="ARBA00004453"/>
    </source>
</evidence>
<dbReference type="Gene3D" id="3.90.1530.30">
    <property type="match status" value="1"/>
</dbReference>
<dbReference type="Pfam" id="PF02195">
    <property type="entry name" value="ParB_N"/>
    <property type="match status" value="1"/>
</dbReference>
<keyword evidence="7" id="KW-0131">Cell cycle</keyword>
<dbReference type="InterPro" id="IPR050336">
    <property type="entry name" value="Chromosome_partition/occlusion"/>
</dbReference>
<dbReference type="InterPro" id="IPR003115">
    <property type="entry name" value="ParB_N"/>
</dbReference>
<dbReference type="SUPFAM" id="SSF110849">
    <property type="entry name" value="ParB/Sulfiredoxin"/>
    <property type="match status" value="1"/>
</dbReference>
<name>A0A173RWN8_9FIRM</name>
<dbReference type="NCBIfam" id="TIGR04285">
    <property type="entry name" value="nucleoid_noc"/>
    <property type="match status" value="1"/>
</dbReference>
<comment type="similarity">
    <text evidence="2">Belongs to the ParB family.</text>
</comment>
<gene>
    <name evidence="9" type="primary">noc</name>
    <name evidence="9" type="ORF">GMA92_03490</name>
</gene>
<dbReference type="Proteomes" id="UP000487649">
    <property type="component" value="Unassembled WGS sequence"/>
</dbReference>
<dbReference type="CDD" id="cd16393">
    <property type="entry name" value="SPO0J_N"/>
    <property type="match status" value="1"/>
</dbReference>
<evidence type="ECO:0000256" key="4">
    <source>
        <dbReference type="ARBA" id="ARBA00022618"/>
    </source>
</evidence>
<evidence type="ECO:0000256" key="5">
    <source>
        <dbReference type="ARBA" id="ARBA00023125"/>
    </source>
</evidence>
<dbReference type="OrthoDB" id="9802051at2"/>
<keyword evidence="5" id="KW-0238">DNA-binding</keyword>
<dbReference type="RefSeq" id="WP_009607226.1">
    <property type="nucleotide sequence ID" value="NZ_CABJBH010000002.1"/>
</dbReference>
<dbReference type="InterPro" id="IPR041468">
    <property type="entry name" value="HTH_ParB/Spo0J"/>
</dbReference>
<dbReference type="NCBIfam" id="TIGR00180">
    <property type="entry name" value="parB_part"/>
    <property type="match status" value="1"/>
</dbReference>
<evidence type="ECO:0000313" key="10">
    <source>
        <dbReference type="Proteomes" id="UP000487649"/>
    </source>
</evidence>
<dbReference type="InterPro" id="IPR004437">
    <property type="entry name" value="ParB/RepB/Spo0J"/>
</dbReference>
<dbReference type="GO" id="GO:0005694">
    <property type="term" value="C:chromosome"/>
    <property type="evidence" value="ECO:0007669"/>
    <property type="project" value="TreeGrafter"/>
</dbReference>
<dbReference type="GeneID" id="60058246"/>
<dbReference type="EMBL" id="WMQE01000005">
    <property type="protein sequence ID" value="MTK20500.1"/>
    <property type="molecule type" value="Genomic_DNA"/>
</dbReference>
<keyword evidence="6" id="KW-0717">Septation</keyword>
<dbReference type="PANTHER" id="PTHR33375">
    <property type="entry name" value="CHROMOSOME-PARTITIONING PROTEIN PARB-RELATED"/>
    <property type="match status" value="1"/>
</dbReference>
<dbReference type="GO" id="GO:0007059">
    <property type="term" value="P:chromosome segregation"/>
    <property type="evidence" value="ECO:0007669"/>
    <property type="project" value="TreeGrafter"/>
</dbReference>
<dbReference type="GO" id="GO:0009295">
    <property type="term" value="C:nucleoid"/>
    <property type="evidence" value="ECO:0007669"/>
    <property type="project" value="UniProtKB-SubCell"/>
</dbReference>
<reference evidence="9 10" key="1">
    <citation type="journal article" date="2019" name="Nat. Med.">
        <title>A library of human gut bacterial isolates paired with longitudinal multiomics data enables mechanistic microbiome research.</title>
        <authorList>
            <person name="Poyet M."/>
            <person name="Groussin M."/>
            <person name="Gibbons S.M."/>
            <person name="Avila-Pacheco J."/>
            <person name="Jiang X."/>
            <person name="Kearney S.M."/>
            <person name="Perrotta A.R."/>
            <person name="Berdy B."/>
            <person name="Zhao S."/>
            <person name="Lieberman T.D."/>
            <person name="Swanson P.K."/>
            <person name="Smith M."/>
            <person name="Roesemann S."/>
            <person name="Alexander J.E."/>
            <person name="Rich S.A."/>
            <person name="Livny J."/>
            <person name="Vlamakis H."/>
            <person name="Clish C."/>
            <person name="Bullock K."/>
            <person name="Deik A."/>
            <person name="Scott J."/>
            <person name="Pierce K.A."/>
            <person name="Xavier R.J."/>
            <person name="Alm E.J."/>
        </authorList>
    </citation>
    <scope>NUCLEOTIDE SEQUENCE [LARGE SCALE GENOMIC DNA]</scope>
    <source>
        <strain evidence="9 10">BIOML-A198</strain>
    </source>
</reference>
<dbReference type="Pfam" id="PF17762">
    <property type="entry name" value="HTH_ParB"/>
    <property type="match status" value="1"/>
</dbReference>
<organism evidence="9 10">
    <name type="scientific">Turicibacter sanguinis</name>
    <dbReference type="NCBI Taxonomy" id="154288"/>
    <lineage>
        <taxon>Bacteria</taxon>
        <taxon>Bacillati</taxon>
        <taxon>Bacillota</taxon>
        <taxon>Erysipelotrichia</taxon>
        <taxon>Erysipelotrichales</taxon>
        <taxon>Turicibacteraceae</taxon>
        <taxon>Turicibacter</taxon>
    </lineage>
</organism>
<protein>
    <submittedName>
        <fullName evidence="9">Nucleoid occlusion protein</fullName>
    </submittedName>
</protein>
<dbReference type="PANTHER" id="PTHR33375:SF8">
    <property type="entry name" value="NUCLEOID OCCLUSION PROTEIN"/>
    <property type="match status" value="1"/>
</dbReference>
<evidence type="ECO:0000256" key="7">
    <source>
        <dbReference type="ARBA" id="ARBA00023306"/>
    </source>
</evidence>
<dbReference type="SMART" id="SM00470">
    <property type="entry name" value="ParB"/>
    <property type="match status" value="1"/>
</dbReference>
<dbReference type="GO" id="GO:0003677">
    <property type="term" value="F:DNA binding"/>
    <property type="evidence" value="ECO:0007669"/>
    <property type="project" value="UniProtKB-KW"/>
</dbReference>
<dbReference type="InterPro" id="IPR036086">
    <property type="entry name" value="ParB/Sulfiredoxin_sf"/>
</dbReference>
<accession>A0A173RWN8</accession>
<evidence type="ECO:0000256" key="3">
    <source>
        <dbReference type="ARBA" id="ARBA00022490"/>
    </source>
</evidence>
<comment type="caution">
    <text evidence="9">The sequence shown here is derived from an EMBL/GenBank/DDBJ whole genome shotgun (WGS) entry which is preliminary data.</text>
</comment>
<dbReference type="AlphaFoldDB" id="A0A173RWN8"/>
<comment type="subcellular location">
    <subcellularLocation>
        <location evidence="1">Cytoplasm</location>
        <location evidence="1">Nucleoid</location>
    </subcellularLocation>
</comment>
<feature type="domain" description="ParB-like N-terminal" evidence="8">
    <location>
        <begin position="19"/>
        <end position="108"/>
    </location>
</feature>
<sequence length="273" mass="31321">MFSFFSKDDSHNQVKDEVTQLPIAKIVPNKYQPRNIFNDEKILELSESIREHGVIQPIVVRKLKDGYEIIAGERRYRASKLIGLDKVPAIIRDYDDKKSASIAIVENIQREDLTAIEEALAYKQLIDLHGITQATLAKQMGKSQSTVANKIRLLNLSETVQQAVLERKITERHARALLVVKEEELQLELLNKVIEKDLNVSETERLIDETLNPVQKPTKPKTISRVPRDYRIAMNTFKQAIMMVEKTGMKVAHETEELEDSYVIKISLPKNKH</sequence>
<evidence type="ECO:0000313" key="9">
    <source>
        <dbReference type="EMBL" id="MTK20500.1"/>
    </source>
</evidence>
<proteinExistence type="inferred from homology"/>
<evidence type="ECO:0000259" key="8">
    <source>
        <dbReference type="SMART" id="SM00470"/>
    </source>
</evidence>
<dbReference type="GO" id="GO:0045881">
    <property type="term" value="P:positive regulation of sporulation resulting in formation of a cellular spore"/>
    <property type="evidence" value="ECO:0007669"/>
    <property type="project" value="TreeGrafter"/>
</dbReference>
<keyword evidence="4" id="KW-0132">Cell division</keyword>
<dbReference type="InterPro" id="IPR023705">
    <property type="entry name" value="Nucleoid_occlusion_protein"/>
</dbReference>
<dbReference type="Gene3D" id="1.10.10.2830">
    <property type="match status" value="1"/>
</dbReference>
<keyword evidence="3" id="KW-0963">Cytoplasm</keyword>